<keyword evidence="1" id="KW-1133">Transmembrane helix</keyword>
<reference evidence="3" key="1">
    <citation type="submission" date="2016-11" db="EMBL/GenBank/DDBJ databases">
        <authorList>
            <person name="Varghese N."/>
            <person name="Submissions S."/>
        </authorList>
    </citation>
    <scope>NUCLEOTIDE SEQUENCE [LARGE SCALE GENOMIC DNA]</scope>
    <source>
        <strain evidence="3">DSM 15292</strain>
    </source>
</reference>
<accession>A0A1N6G4R8</accession>
<dbReference type="Proteomes" id="UP000185221">
    <property type="component" value="Unassembled WGS sequence"/>
</dbReference>
<name>A0A1N6G4R8_9BACT</name>
<keyword evidence="1" id="KW-0472">Membrane</keyword>
<sequence length="373" mass="42099">MKRVKNINQGKEKDLSFLDGKCAQKVRSRTLKRSIFLFFLFGALMVFSIADLKAQVVSPFQGGHYTTGLKNIRDMANPPSGLFVLWYNSSFSSNTYVDRNGDKFKSIKLDQFHPKLPNINVDIDLNGFTTIPAIFWASEFKILGGANFMAGISPSYMSVDASLITERNGIVIDTVYTNISKSKVSGFSDTFFAPVGLSWDKEKIDFTFLYGFYAPTGKYETGSSDGLGLGFWTHQFQGFGYFYPTADKSTAILLGLTYEANSKIKDAEVTPGNRFSLEWGLSQYLSERLEVGVMGGHNWQVSDDKGEQVYWDPTFHDKKNTIAFNAGYWLWSNRLMANLKYTTDYGARQRFEMNSWLLNFVFVTNAFTGKSSK</sequence>
<organism evidence="2 3">
    <name type="scientific">Algoriphagus halophilus</name>
    <dbReference type="NCBI Taxonomy" id="226505"/>
    <lineage>
        <taxon>Bacteria</taxon>
        <taxon>Pseudomonadati</taxon>
        <taxon>Bacteroidota</taxon>
        <taxon>Cytophagia</taxon>
        <taxon>Cytophagales</taxon>
        <taxon>Cyclobacteriaceae</taxon>
        <taxon>Algoriphagus</taxon>
    </lineage>
</organism>
<dbReference type="RefSeq" id="WP_234982176.1">
    <property type="nucleotide sequence ID" value="NZ_FSRC01000002.1"/>
</dbReference>
<dbReference type="EMBL" id="FSRC01000002">
    <property type="protein sequence ID" value="SIO02451.1"/>
    <property type="molecule type" value="Genomic_DNA"/>
</dbReference>
<proteinExistence type="predicted"/>
<dbReference type="STRING" id="226505.SAMN05444394_2963"/>
<dbReference type="AlphaFoldDB" id="A0A1N6G4R8"/>
<dbReference type="Pfam" id="PF13557">
    <property type="entry name" value="Phenol_MetA_deg"/>
    <property type="match status" value="1"/>
</dbReference>
<keyword evidence="3" id="KW-1185">Reference proteome</keyword>
<dbReference type="InterPro" id="IPR025737">
    <property type="entry name" value="FApF"/>
</dbReference>
<evidence type="ECO:0000313" key="3">
    <source>
        <dbReference type="Proteomes" id="UP000185221"/>
    </source>
</evidence>
<gene>
    <name evidence="2" type="ORF">SAMN05444394_2963</name>
</gene>
<protein>
    <submittedName>
        <fullName evidence="2">Uncharacterized conserved protein</fullName>
    </submittedName>
</protein>
<keyword evidence="1" id="KW-0812">Transmembrane</keyword>
<feature type="transmembrane region" description="Helical" evidence="1">
    <location>
        <begin position="35"/>
        <end position="52"/>
    </location>
</feature>
<evidence type="ECO:0000313" key="2">
    <source>
        <dbReference type="EMBL" id="SIO02451.1"/>
    </source>
</evidence>
<evidence type="ECO:0000256" key="1">
    <source>
        <dbReference type="SAM" id="Phobius"/>
    </source>
</evidence>